<dbReference type="Gene3D" id="6.20.20.10">
    <property type="match status" value="1"/>
</dbReference>
<name>A0A6J5NG53_9CAUD</name>
<accession>A0A6J5NG53</accession>
<gene>
    <name evidence="1" type="ORF">UFOVP658_48</name>
</gene>
<evidence type="ECO:0000313" key="1">
    <source>
        <dbReference type="EMBL" id="CAB4156185.1"/>
    </source>
</evidence>
<protein>
    <submittedName>
        <fullName evidence="1">Uncharacterized protein</fullName>
    </submittedName>
</protein>
<reference evidence="1" key="1">
    <citation type="submission" date="2020-04" db="EMBL/GenBank/DDBJ databases">
        <authorList>
            <person name="Chiriac C."/>
            <person name="Salcher M."/>
            <person name="Ghai R."/>
            <person name="Kavagutti S V."/>
        </authorList>
    </citation>
    <scope>NUCLEOTIDE SEQUENCE</scope>
</reference>
<dbReference type="EMBL" id="LR796639">
    <property type="protein sequence ID" value="CAB4156185.1"/>
    <property type="molecule type" value="Genomic_DNA"/>
</dbReference>
<proteinExistence type="predicted"/>
<sequence>MIDYDGLRFAKTSQVNESELRLISSLMDAMQDERIPTCDIRYEWVICSDCRGEGGNSLHLGVITQDSWNEWDDDKRDDYMSGFYDRSCTACGGTGKVQEMDEESLPEAVQEYIRDYREDAYESAMASYYEGLAGC</sequence>
<organism evidence="1">
    <name type="scientific">uncultured Caudovirales phage</name>
    <dbReference type="NCBI Taxonomy" id="2100421"/>
    <lineage>
        <taxon>Viruses</taxon>
        <taxon>Duplodnaviria</taxon>
        <taxon>Heunggongvirae</taxon>
        <taxon>Uroviricota</taxon>
        <taxon>Caudoviricetes</taxon>
        <taxon>Peduoviridae</taxon>
        <taxon>Maltschvirus</taxon>
        <taxon>Maltschvirus maltsch</taxon>
    </lineage>
</organism>